<evidence type="ECO:0000313" key="7">
    <source>
        <dbReference type="Proteomes" id="UP001234178"/>
    </source>
</evidence>
<evidence type="ECO:0000256" key="4">
    <source>
        <dbReference type="SAM" id="Phobius"/>
    </source>
</evidence>
<evidence type="ECO:0000256" key="3">
    <source>
        <dbReference type="ARBA" id="ARBA00022679"/>
    </source>
</evidence>
<keyword evidence="5" id="KW-0732">Signal</keyword>
<comment type="caution">
    <text evidence="6">The sequence shown here is derived from an EMBL/GenBank/DDBJ whole genome shotgun (WGS) entry which is preliminary data.</text>
</comment>
<proteinExistence type="inferred from homology"/>
<dbReference type="SUPFAM" id="SSF53756">
    <property type="entry name" value="UDP-Glycosyltransferase/glycogen phosphorylase"/>
    <property type="match status" value="1"/>
</dbReference>
<keyword evidence="3" id="KW-0808">Transferase</keyword>
<dbReference type="InterPro" id="IPR050271">
    <property type="entry name" value="UDP-glycosyltransferase"/>
</dbReference>
<gene>
    <name evidence="6" type="ORF">OUZ56_011173</name>
</gene>
<protein>
    <submittedName>
        <fullName evidence="6">Uncharacterized protein</fullName>
    </submittedName>
</protein>
<comment type="similarity">
    <text evidence="1">Belongs to the UDP-glycosyltransferase family.</text>
</comment>
<dbReference type="PANTHER" id="PTHR48043">
    <property type="entry name" value="EG:EG0003.4 PROTEIN-RELATED"/>
    <property type="match status" value="1"/>
</dbReference>
<keyword evidence="4" id="KW-0472">Membrane</keyword>
<reference evidence="6 7" key="1">
    <citation type="journal article" date="2023" name="Nucleic Acids Res.">
        <title>The hologenome of Daphnia magna reveals possible DNA methylation and microbiome-mediated evolution of the host genome.</title>
        <authorList>
            <person name="Chaturvedi A."/>
            <person name="Li X."/>
            <person name="Dhandapani V."/>
            <person name="Marshall H."/>
            <person name="Kissane S."/>
            <person name="Cuenca-Cambronero M."/>
            <person name="Asole G."/>
            <person name="Calvet F."/>
            <person name="Ruiz-Romero M."/>
            <person name="Marangio P."/>
            <person name="Guigo R."/>
            <person name="Rago D."/>
            <person name="Mirbahai L."/>
            <person name="Eastwood N."/>
            <person name="Colbourne J.K."/>
            <person name="Zhou J."/>
            <person name="Mallon E."/>
            <person name="Orsini L."/>
        </authorList>
    </citation>
    <scope>NUCLEOTIDE SEQUENCE [LARGE SCALE GENOMIC DNA]</scope>
    <source>
        <strain evidence="6">LRV0_1</strain>
    </source>
</reference>
<dbReference type="Pfam" id="PF00201">
    <property type="entry name" value="UDPGT"/>
    <property type="match status" value="1"/>
</dbReference>
<feature type="chain" id="PRO_5047010029" evidence="5">
    <location>
        <begin position="23"/>
        <end position="525"/>
    </location>
</feature>
<evidence type="ECO:0000256" key="1">
    <source>
        <dbReference type="ARBA" id="ARBA00009995"/>
    </source>
</evidence>
<keyword evidence="4" id="KW-0812">Transmembrane</keyword>
<evidence type="ECO:0000256" key="5">
    <source>
        <dbReference type="SAM" id="SignalP"/>
    </source>
</evidence>
<dbReference type="CDD" id="cd03784">
    <property type="entry name" value="GT1_Gtf-like"/>
    <property type="match status" value="1"/>
</dbReference>
<dbReference type="PANTHER" id="PTHR48043:SF159">
    <property type="entry name" value="EG:EG0003.4 PROTEIN-RELATED"/>
    <property type="match status" value="1"/>
</dbReference>
<dbReference type="InterPro" id="IPR002213">
    <property type="entry name" value="UDP_glucos_trans"/>
</dbReference>
<name>A0ABQ9YZL8_9CRUS</name>
<keyword evidence="7" id="KW-1185">Reference proteome</keyword>
<keyword evidence="4" id="KW-1133">Transmembrane helix</keyword>
<organism evidence="6 7">
    <name type="scientific">Daphnia magna</name>
    <dbReference type="NCBI Taxonomy" id="35525"/>
    <lineage>
        <taxon>Eukaryota</taxon>
        <taxon>Metazoa</taxon>
        <taxon>Ecdysozoa</taxon>
        <taxon>Arthropoda</taxon>
        <taxon>Crustacea</taxon>
        <taxon>Branchiopoda</taxon>
        <taxon>Diplostraca</taxon>
        <taxon>Cladocera</taxon>
        <taxon>Anomopoda</taxon>
        <taxon>Daphniidae</taxon>
        <taxon>Daphnia</taxon>
    </lineage>
</organism>
<accession>A0ABQ9YZL8</accession>
<feature type="transmembrane region" description="Helical" evidence="4">
    <location>
        <begin position="484"/>
        <end position="507"/>
    </location>
</feature>
<keyword evidence="2" id="KW-0328">Glycosyltransferase</keyword>
<dbReference type="Gene3D" id="3.40.50.2000">
    <property type="entry name" value="Glycogen Phosphorylase B"/>
    <property type="match status" value="2"/>
</dbReference>
<evidence type="ECO:0000256" key="2">
    <source>
        <dbReference type="ARBA" id="ARBA00022676"/>
    </source>
</evidence>
<dbReference type="EMBL" id="JAOYFB010000002">
    <property type="protein sequence ID" value="KAK4006041.1"/>
    <property type="molecule type" value="Genomic_DNA"/>
</dbReference>
<dbReference type="Proteomes" id="UP001234178">
    <property type="component" value="Unassembled WGS sequence"/>
</dbReference>
<sequence length="525" mass="59971">MITYPKFILLLMAGLIISTCTSHDILILSPITTPSHTNVLTPLVITLANRGHQVTYWNGLKPSLTLNSTLNLRILYSPNLQRINSDHRIGFNDRKSPFRLLMDIPKRMVTYCTAVFQDPVFHQLMKSKERYDLLIIEGVFNECSLILAEILDTPFIYFNCMSPPPWLLYAVGSPLSFDQFPHPGFSYTDEMNLWQRTSNSVIGVMVVYFHRWYVMSIVDHLAAEMFGRGNLTSVVETQDRYLSLLMTNIHFSINYQLPTSPAVVQVGGLYCVPPKALPDELESFVNDSGDAGFILVSFGSILKGAEMSDGIRRLLLSTFARLTQRVVMKWENESKFGCDEIIPPNVKLLPWLPQQDLLGHPKIKLFINHGGLNSKQEAVYHSVPFIALPVFADQPINAQKARDDGYAILLDWDNLSEDILFDSIQLILFDPRFASRMKQVSTLMHDQRDKPLDRAVYWIEYVIRHKGASHLRSSSRKLSLYQRGFLDVMLVVLVFTFSMVYVVFRLWRCFASCVMYSTSAAKKDE</sequence>
<feature type="signal peptide" evidence="5">
    <location>
        <begin position="1"/>
        <end position="22"/>
    </location>
</feature>
<evidence type="ECO:0000313" key="6">
    <source>
        <dbReference type="EMBL" id="KAK4006041.1"/>
    </source>
</evidence>